<keyword evidence="5 13" id="KW-0547">Nucleotide-binding</keyword>
<dbReference type="HAMAP" id="MF_00193">
    <property type="entry name" value="NadE_ammonia_dep"/>
    <property type="match status" value="1"/>
</dbReference>
<dbReference type="AlphaFoldDB" id="A0AAJ3U0Z9"/>
<organism evidence="17 18">
    <name type="scientific">Escherichia coli H605</name>
    <dbReference type="NCBI Taxonomy" id="656410"/>
    <lineage>
        <taxon>Bacteria</taxon>
        <taxon>Pseudomonadati</taxon>
        <taxon>Pseudomonadota</taxon>
        <taxon>Gammaproteobacteria</taxon>
        <taxon>Enterobacterales</taxon>
        <taxon>Enterobacteriaceae</taxon>
        <taxon>Escherichia</taxon>
    </lineage>
</organism>
<sequence length="334" mass="37218">MLDKPGTHRGLFQACERNGSAFRGFLYDVLTAIQPAVACRFSSNGLALRKFYFSVWRGSMTLQQQIIKALGAKPQINAEEEIRRSIDFLKSYLQTYPFIKSLVLGISGGQDSTLAGKLCQMAINELRQETGNEALQFIAVRLPYGVQADEQDCQDAIAFIQPDRVLTVNIKGAVLASEQALREAGIELSDFVRGNEKARERMKAQYSIAGMTNGVVVGTDHAAEAITGFFTKYGDGGTDINPLYRLNKRQGKQLLAALGCPEHLYKKAPTADLEDDRPSLPDEVALGVTYDNIDDYLEGKAVPEQVARTIENWYLKTEHKRRPPITVFDDFWKK</sequence>
<feature type="binding site" evidence="13">
    <location>
        <begin position="105"/>
        <end position="112"/>
    </location>
    <ligand>
        <name>ATP</name>
        <dbReference type="ChEBI" id="CHEBI:30616"/>
    </ligand>
</feature>
<accession>A0AAJ3U0Z9</accession>
<dbReference type="GO" id="GO:0004359">
    <property type="term" value="F:glutaminase activity"/>
    <property type="evidence" value="ECO:0007669"/>
    <property type="project" value="InterPro"/>
</dbReference>
<feature type="binding site" description="in other chain" evidence="13">
    <location>
        <position position="232"/>
    </location>
    <ligand>
        <name>deamido-NAD(+)</name>
        <dbReference type="ChEBI" id="CHEBI:58437"/>
        <note>ligand shared between two neighboring subunits</note>
    </ligand>
</feature>
<evidence type="ECO:0000256" key="8">
    <source>
        <dbReference type="ARBA" id="ARBA00023027"/>
    </source>
</evidence>
<comment type="subunit">
    <text evidence="2 13">Homodimer.</text>
</comment>
<dbReference type="GO" id="GO:0009435">
    <property type="term" value="P:NAD+ biosynthetic process"/>
    <property type="evidence" value="ECO:0007669"/>
    <property type="project" value="UniProtKB-UniRule"/>
</dbReference>
<feature type="domain" description="NAD/GMP synthase" evidence="16">
    <location>
        <begin position="82"/>
        <end position="324"/>
    </location>
</feature>
<evidence type="ECO:0000256" key="14">
    <source>
        <dbReference type="RuleBase" id="RU003811"/>
    </source>
</evidence>
<dbReference type="SUPFAM" id="SSF52402">
    <property type="entry name" value="Adenine nucleotide alpha hydrolases-like"/>
    <property type="match status" value="1"/>
</dbReference>
<evidence type="ECO:0000313" key="18">
    <source>
        <dbReference type="Proteomes" id="UP000243401"/>
    </source>
</evidence>
<dbReference type="InterPro" id="IPR014729">
    <property type="entry name" value="Rossmann-like_a/b/a_fold"/>
</dbReference>
<dbReference type="GO" id="GO:0005737">
    <property type="term" value="C:cytoplasm"/>
    <property type="evidence" value="ECO:0007669"/>
    <property type="project" value="InterPro"/>
</dbReference>
<protein>
    <recommendedName>
        <fullName evidence="12 13">NH(3)-dependent NAD(+) synthetase</fullName>
        <ecNumber evidence="11 13">6.3.1.5</ecNumber>
    </recommendedName>
</protein>
<proteinExistence type="inferred from homology"/>
<comment type="caution">
    <text evidence="17">The sequence shown here is derived from an EMBL/GenBank/DDBJ whole genome shotgun (WGS) entry which is preliminary data.</text>
</comment>
<dbReference type="CDD" id="cd00553">
    <property type="entry name" value="NAD_synthase"/>
    <property type="match status" value="1"/>
</dbReference>
<keyword evidence="6 13" id="KW-0067">ATP-binding</keyword>
<feature type="binding site" evidence="13">
    <location>
        <position position="239"/>
    </location>
    <ligand>
        <name>deamido-NAD(+)</name>
        <dbReference type="ChEBI" id="CHEBI:58437"/>
        <note>ligand shared between two neighboring subunits</note>
    </ligand>
</feature>
<feature type="binding site" evidence="13">
    <location>
        <position position="270"/>
    </location>
    <ligand>
        <name>ATP</name>
        <dbReference type="ChEBI" id="CHEBI:30616"/>
    </ligand>
</feature>
<feature type="binding site" evidence="13">
    <location>
        <position position="224"/>
    </location>
    <ligand>
        <name>Mg(2+)</name>
        <dbReference type="ChEBI" id="CHEBI:18420"/>
    </ligand>
</feature>
<reference evidence="17 18" key="1">
    <citation type="submission" date="2010-04" db="EMBL/GenBank/DDBJ databases">
        <title>The Genome Sequence of Escherichia coli H605.</title>
        <authorList>
            <consortium name="The Broad Institute Genome Sequencing Platform"/>
            <consortium name="The Broad Institute Genome Sequencing Center for Infectious Disease"/>
            <person name="Feldgarden M."/>
            <person name="Gordon D.M."/>
            <person name="Johnson J.R."/>
            <person name="Johnston B.D."/>
            <person name="Young S."/>
            <person name="Zeng Q."/>
            <person name="Koehrsen M."/>
            <person name="Alvarado L."/>
            <person name="Berlin A.M."/>
            <person name="Borenstein D."/>
            <person name="Chapman S.B."/>
            <person name="Chen Z."/>
            <person name="Engels R."/>
            <person name="Freedman E."/>
            <person name="Gellesch M."/>
            <person name="Goldberg J."/>
            <person name="Griggs A."/>
            <person name="Gujja S."/>
            <person name="Heilman E.R."/>
            <person name="Heiman D.I."/>
            <person name="Hepburn T.A."/>
            <person name="Howarth C."/>
            <person name="Jen D."/>
            <person name="Larson L."/>
            <person name="Mehta T."/>
            <person name="Park D."/>
            <person name="Pearson M."/>
            <person name="Richards J."/>
            <person name="Roberts A."/>
            <person name="Saif S."/>
            <person name="Shea T.D."/>
            <person name="Shenoy N."/>
            <person name="Sisk P."/>
            <person name="Stolte C."/>
            <person name="Sykes S.N."/>
            <person name="Walk T."/>
            <person name="White J."/>
            <person name="Yandava C."/>
            <person name="Haas B."/>
            <person name="Henn M.R."/>
            <person name="Nusbaum C."/>
            <person name="Birren B."/>
        </authorList>
    </citation>
    <scope>NUCLEOTIDE SEQUENCE [LARGE SCALE GENOMIC DNA]</scope>
    <source>
        <strain evidence="17 18">H605</strain>
    </source>
</reference>
<dbReference type="InterPro" id="IPR022310">
    <property type="entry name" value="NAD/GMP_synthase"/>
</dbReference>
<evidence type="ECO:0000256" key="7">
    <source>
        <dbReference type="ARBA" id="ARBA00022842"/>
    </source>
</evidence>
<dbReference type="PANTHER" id="PTHR23090">
    <property type="entry name" value="NH 3 /GLUTAMINE-DEPENDENT NAD + SYNTHETASE"/>
    <property type="match status" value="1"/>
</dbReference>
<dbReference type="InterPro" id="IPR003694">
    <property type="entry name" value="NAD_synthase"/>
</dbReference>
<comment type="pathway">
    <text evidence="13">Cofactor biosynthesis; NAD(+) biosynthesis; NAD(+) from deamido-NAD(+) (ammonia route): step 1/1.</text>
</comment>
<feature type="binding site" evidence="13">
    <location>
        <position position="219"/>
    </location>
    <ligand>
        <name>ATP</name>
        <dbReference type="ChEBI" id="CHEBI:30616"/>
    </ligand>
</feature>
<comment type="function">
    <text evidence="10 13">Catalyzes the ATP-dependent amidation of deamido-NAD to form NAD. Uses ammonia as a nitrogen source.</text>
</comment>
<evidence type="ECO:0000256" key="15">
    <source>
        <dbReference type="RuleBase" id="RU003812"/>
    </source>
</evidence>
<dbReference type="GO" id="GO:0003952">
    <property type="term" value="F:NAD+ synthase (glutamine-hydrolyzing) activity"/>
    <property type="evidence" value="ECO:0007669"/>
    <property type="project" value="InterPro"/>
</dbReference>
<evidence type="ECO:0000256" key="9">
    <source>
        <dbReference type="ARBA" id="ARBA00051206"/>
    </source>
</evidence>
<dbReference type="Gene3D" id="3.40.50.620">
    <property type="entry name" value="HUPs"/>
    <property type="match status" value="1"/>
</dbReference>
<gene>
    <name evidence="13" type="primary">nadE</name>
    <name evidence="17" type="ORF">EATG_01082</name>
</gene>
<dbReference type="Proteomes" id="UP000243401">
    <property type="component" value="Unassembled WGS sequence"/>
</dbReference>
<comment type="similarity">
    <text evidence="1 13 14">Belongs to the NAD synthetase family.</text>
</comment>
<dbReference type="PANTHER" id="PTHR23090:SF7">
    <property type="entry name" value="NH(3)-DEPENDENT NAD(+) SYNTHETASE"/>
    <property type="match status" value="1"/>
</dbReference>
<evidence type="ECO:0000256" key="3">
    <source>
        <dbReference type="ARBA" id="ARBA00022598"/>
    </source>
</evidence>
<feature type="binding site" description="in other chain" evidence="13">
    <location>
        <position position="199"/>
    </location>
    <ligand>
        <name>deamido-NAD(+)</name>
        <dbReference type="ChEBI" id="CHEBI:58437"/>
        <note>ligand shared between two neighboring subunits</note>
    </ligand>
</feature>
<dbReference type="EC" id="6.3.1.5" evidence="11 13"/>
<evidence type="ECO:0000256" key="5">
    <source>
        <dbReference type="ARBA" id="ARBA00022741"/>
    </source>
</evidence>
<dbReference type="InterPro" id="IPR022926">
    <property type="entry name" value="NH(3)-dep_NAD(+)_synth"/>
</dbReference>
<keyword evidence="3 13" id="KW-0436">Ligase</keyword>
<dbReference type="EMBL" id="ADJX01000002">
    <property type="protein sequence ID" value="OSL50208.1"/>
    <property type="molecule type" value="Genomic_DNA"/>
</dbReference>
<dbReference type="GO" id="GO:0008795">
    <property type="term" value="F:NAD+ synthase activity"/>
    <property type="evidence" value="ECO:0007669"/>
    <property type="project" value="UniProtKB-UniRule"/>
</dbReference>
<dbReference type="NCBIfam" id="NF001979">
    <property type="entry name" value="PRK00768.1"/>
    <property type="match status" value="1"/>
</dbReference>
<dbReference type="FunFam" id="3.40.50.620:FF:000015">
    <property type="entry name" value="NH(3)-dependent NAD(+) synthetase"/>
    <property type="match status" value="1"/>
</dbReference>
<evidence type="ECO:0000256" key="4">
    <source>
        <dbReference type="ARBA" id="ARBA00022723"/>
    </source>
</evidence>
<feature type="binding site" description="in other chain" evidence="13">
    <location>
        <begin position="319"/>
        <end position="320"/>
    </location>
    <ligand>
        <name>deamido-NAD(+)</name>
        <dbReference type="ChEBI" id="CHEBI:58437"/>
        <note>ligand shared between two neighboring subunits</note>
    </ligand>
</feature>
<evidence type="ECO:0000259" key="16">
    <source>
        <dbReference type="Pfam" id="PF02540"/>
    </source>
</evidence>
<evidence type="ECO:0000256" key="12">
    <source>
        <dbReference type="ARBA" id="ARBA00070926"/>
    </source>
</evidence>
<evidence type="ECO:0000256" key="1">
    <source>
        <dbReference type="ARBA" id="ARBA00005859"/>
    </source>
</evidence>
<name>A0AAJ3U0Z9_ECOLX</name>
<evidence type="ECO:0000256" key="10">
    <source>
        <dbReference type="ARBA" id="ARBA00055966"/>
    </source>
</evidence>
<evidence type="ECO:0000256" key="6">
    <source>
        <dbReference type="ARBA" id="ARBA00022840"/>
    </source>
</evidence>
<keyword evidence="4 13" id="KW-0479">Metal-binding</keyword>
<dbReference type="Pfam" id="PF02540">
    <property type="entry name" value="NAD_synthase"/>
    <property type="match status" value="1"/>
</dbReference>
<comment type="catalytic activity">
    <reaction evidence="9 13 15">
        <text>deamido-NAD(+) + NH4(+) + ATP = AMP + diphosphate + NAD(+) + H(+)</text>
        <dbReference type="Rhea" id="RHEA:21188"/>
        <dbReference type="ChEBI" id="CHEBI:15378"/>
        <dbReference type="ChEBI" id="CHEBI:28938"/>
        <dbReference type="ChEBI" id="CHEBI:30616"/>
        <dbReference type="ChEBI" id="CHEBI:33019"/>
        <dbReference type="ChEBI" id="CHEBI:57540"/>
        <dbReference type="ChEBI" id="CHEBI:58437"/>
        <dbReference type="ChEBI" id="CHEBI:456215"/>
        <dbReference type="EC" id="6.3.1.5"/>
    </reaction>
</comment>
<keyword evidence="8 13" id="KW-0520">NAD</keyword>
<evidence type="ECO:0000256" key="11">
    <source>
        <dbReference type="ARBA" id="ARBA00066987"/>
    </source>
</evidence>
<feature type="binding site" evidence="13">
    <location>
        <position position="111"/>
    </location>
    <ligand>
        <name>Mg(2+)</name>
        <dbReference type="ChEBI" id="CHEBI:18420"/>
    </ligand>
</feature>
<evidence type="ECO:0000313" key="17">
    <source>
        <dbReference type="EMBL" id="OSL50208.1"/>
    </source>
</evidence>
<evidence type="ECO:0000256" key="13">
    <source>
        <dbReference type="HAMAP-Rule" id="MF_00193"/>
    </source>
</evidence>
<evidence type="ECO:0000256" key="2">
    <source>
        <dbReference type="ARBA" id="ARBA00011738"/>
    </source>
</evidence>
<dbReference type="NCBIfam" id="TIGR00552">
    <property type="entry name" value="nadE"/>
    <property type="match status" value="1"/>
</dbReference>
<feature type="binding site" evidence="13">
    <location>
        <position position="248"/>
    </location>
    <ligand>
        <name>ATP</name>
        <dbReference type="ChEBI" id="CHEBI:30616"/>
    </ligand>
</feature>
<keyword evidence="7 13" id="KW-0460">Magnesium</keyword>
<dbReference type="GO" id="GO:0005524">
    <property type="term" value="F:ATP binding"/>
    <property type="evidence" value="ECO:0007669"/>
    <property type="project" value="UniProtKB-UniRule"/>
</dbReference>
<dbReference type="GO" id="GO:0046872">
    <property type="term" value="F:metal ion binding"/>
    <property type="evidence" value="ECO:0007669"/>
    <property type="project" value="UniProtKB-KW"/>
</dbReference>